<organism evidence="2 3">
    <name type="scientific">Cylicostephanus goldi</name>
    <name type="common">Nematode worm</name>
    <dbReference type="NCBI Taxonomy" id="71465"/>
    <lineage>
        <taxon>Eukaryota</taxon>
        <taxon>Metazoa</taxon>
        <taxon>Ecdysozoa</taxon>
        <taxon>Nematoda</taxon>
        <taxon>Chromadorea</taxon>
        <taxon>Rhabditida</taxon>
        <taxon>Rhabditina</taxon>
        <taxon>Rhabditomorpha</taxon>
        <taxon>Strongyloidea</taxon>
        <taxon>Strongylidae</taxon>
        <taxon>Cylicostephanus</taxon>
    </lineage>
</organism>
<evidence type="ECO:0000313" key="3">
    <source>
        <dbReference type="Proteomes" id="UP000271889"/>
    </source>
</evidence>
<sequence length="142" mass="15959">MSFGFNSTPPPKKRPRTEQHGDDGDDDADSDDSFNDPVLAEPKAILQRREAVCVDDGRQMGFSVAQSSVFSSPLRPQRDDDTTTRKSLLRASAVTPRRFNAQDRSDYHHSGQVLMLKNRVENLEREKERSAAAIRDQVVLVC</sequence>
<dbReference type="EMBL" id="UYRV01122495">
    <property type="protein sequence ID" value="VDN33288.1"/>
    <property type="molecule type" value="Genomic_DNA"/>
</dbReference>
<dbReference type="AlphaFoldDB" id="A0A3P7NCJ5"/>
<evidence type="ECO:0000313" key="2">
    <source>
        <dbReference type="EMBL" id="VDN33288.1"/>
    </source>
</evidence>
<reference evidence="2 3" key="1">
    <citation type="submission" date="2018-11" db="EMBL/GenBank/DDBJ databases">
        <authorList>
            <consortium name="Pathogen Informatics"/>
        </authorList>
    </citation>
    <scope>NUCLEOTIDE SEQUENCE [LARGE SCALE GENOMIC DNA]</scope>
</reference>
<protein>
    <submittedName>
        <fullName evidence="2">Uncharacterized protein</fullName>
    </submittedName>
</protein>
<dbReference type="Proteomes" id="UP000271889">
    <property type="component" value="Unassembled WGS sequence"/>
</dbReference>
<proteinExistence type="predicted"/>
<dbReference type="OrthoDB" id="5793095at2759"/>
<evidence type="ECO:0000256" key="1">
    <source>
        <dbReference type="SAM" id="MobiDB-lite"/>
    </source>
</evidence>
<feature type="region of interest" description="Disordered" evidence="1">
    <location>
        <begin position="1"/>
        <end position="41"/>
    </location>
</feature>
<feature type="region of interest" description="Disordered" evidence="1">
    <location>
        <begin position="67"/>
        <end position="86"/>
    </location>
</feature>
<keyword evidence="3" id="KW-1185">Reference proteome</keyword>
<name>A0A3P7NCJ5_CYLGO</name>
<feature type="compositionally biased region" description="Acidic residues" evidence="1">
    <location>
        <begin position="23"/>
        <end position="34"/>
    </location>
</feature>
<gene>
    <name evidence="2" type="ORF">CGOC_LOCUS12350</name>
</gene>
<accession>A0A3P7NCJ5</accession>